<dbReference type="GeneID" id="25563290"/>
<accession>A0A0L0D4I4</accession>
<sequence>MGEGQPLRDDGSCAHGYMVPDKTNTKCVFPARLDIGRHYILSGGRGGFKESYESLVSRMLSFNKFLFTSDDSLTSMPEFRTLFESKGYRDGAAGVCDLGVDNPIVEPFQLAIIVQIPGQQVPMHFDAPWFWGATRFDLPIWLLVAMQWSELWEDRRIRQVQGVAYIHDWPENKVNGGAFFYYPEGPGGKVKVFNATRNAGIILDGSKQVHGTDAFRPTATDLPILKRADANKLVFRGDATWDVVTRSGDVVATYKTSDLRVSLVWRGLCFRDQAHLDEWNAYDEKLELADILATFVADLRSRGRLAADAPAPQGLDLALMILNEYVLYPFPNSWMPYNYSARLGSPLPLCG</sequence>
<evidence type="ECO:0000313" key="2">
    <source>
        <dbReference type="Proteomes" id="UP000054408"/>
    </source>
</evidence>
<gene>
    <name evidence="1" type="ORF">AMSG_03707</name>
</gene>
<dbReference type="eggNOG" id="ENOG502SEN1">
    <property type="taxonomic scope" value="Eukaryota"/>
</dbReference>
<dbReference type="AlphaFoldDB" id="A0A0L0D4I4"/>
<evidence type="ECO:0000313" key="1">
    <source>
        <dbReference type="EMBL" id="KNC47277.1"/>
    </source>
</evidence>
<dbReference type="Proteomes" id="UP000054408">
    <property type="component" value="Unassembled WGS sequence"/>
</dbReference>
<name>A0A0L0D4I4_THETB</name>
<protein>
    <submittedName>
        <fullName evidence="1">Uncharacterized protein</fullName>
    </submittedName>
</protein>
<reference evidence="1 2" key="1">
    <citation type="submission" date="2010-05" db="EMBL/GenBank/DDBJ databases">
        <title>The Genome Sequence of Thecamonas trahens ATCC 50062.</title>
        <authorList>
            <consortium name="The Broad Institute Genome Sequencing Platform"/>
            <person name="Russ C."/>
            <person name="Cuomo C."/>
            <person name="Shea T."/>
            <person name="Young S.K."/>
            <person name="Zeng Q."/>
            <person name="Koehrsen M."/>
            <person name="Haas B."/>
            <person name="Borodovsky M."/>
            <person name="Guigo R."/>
            <person name="Alvarado L."/>
            <person name="Berlin A."/>
            <person name="Bochicchio J."/>
            <person name="Borenstein D."/>
            <person name="Chapman S."/>
            <person name="Chen Z."/>
            <person name="Freedman E."/>
            <person name="Gellesch M."/>
            <person name="Goldberg J."/>
            <person name="Griggs A."/>
            <person name="Gujja S."/>
            <person name="Heilman E."/>
            <person name="Heiman D."/>
            <person name="Hepburn T."/>
            <person name="Howarth C."/>
            <person name="Jen D."/>
            <person name="Larson L."/>
            <person name="Mehta T."/>
            <person name="Park D."/>
            <person name="Pearson M."/>
            <person name="Roberts A."/>
            <person name="Saif S."/>
            <person name="Shenoy N."/>
            <person name="Sisk P."/>
            <person name="Stolte C."/>
            <person name="Sykes S."/>
            <person name="Thomson T."/>
            <person name="Walk T."/>
            <person name="White J."/>
            <person name="Yandava C."/>
            <person name="Burger G."/>
            <person name="Gray M.W."/>
            <person name="Holland P.W.H."/>
            <person name="King N."/>
            <person name="Lang F.B.F."/>
            <person name="Roger A.J."/>
            <person name="Ruiz-Trillo I."/>
            <person name="Lander E."/>
            <person name="Nusbaum C."/>
        </authorList>
    </citation>
    <scope>NUCLEOTIDE SEQUENCE [LARGE SCALE GENOMIC DNA]</scope>
    <source>
        <strain evidence="1 2">ATCC 50062</strain>
    </source>
</reference>
<dbReference type="OrthoDB" id="436442at2759"/>
<dbReference type="OMA" id="HFDAPWF"/>
<dbReference type="RefSeq" id="XP_013759620.1">
    <property type="nucleotide sequence ID" value="XM_013904166.1"/>
</dbReference>
<organism evidence="1 2">
    <name type="scientific">Thecamonas trahens ATCC 50062</name>
    <dbReference type="NCBI Taxonomy" id="461836"/>
    <lineage>
        <taxon>Eukaryota</taxon>
        <taxon>Apusozoa</taxon>
        <taxon>Apusomonadida</taxon>
        <taxon>Apusomonadidae</taxon>
        <taxon>Thecamonas</taxon>
    </lineage>
</organism>
<proteinExistence type="predicted"/>
<keyword evidence="2" id="KW-1185">Reference proteome</keyword>
<dbReference type="EMBL" id="GL349446">
    <property type="protein sequence ID" value="KNC47277.1"/>
    <property type="molecule type" value="Genomic_DNA"/>
</dbReference>